<dbReference type="RefSeq" id="WP_148928353.1">
    <property type="nucleotide sequence ID" value="NZ_VNHS01000002.1"/>
</dbReference>
<evidence type="ECO:0000313" key="4">
    <source>
        <dbReference type="Proteomes" id="UP000323257"/>
    </source>
</evidence>
<name>A0A5S5CI09_9BACL</name>
<organism evidence="3 4">
    <name type="scientific">Paenibacillus methanolicus</name>
    <dbReference type="NCBI Taxonomy" id="582686"/>
    <lineage>
        <taxon>Bacteria</taxon>
        <taxon>Bacillati</taxon>
        <taxon>Bacillota</taxon>
        <taxon>Bacilli</taxon>
        <taxon>Bacillales</taxon>
        <taxon>Paenibacillaceae</taxon>
        <taxon>Paenibacillus</taxon>
    </lineage>
</organism>
<sequence>MIRMLDKLLLFIYSLAVGTIAVLAFCAGFKWLPKEWLSDGVDELYRNEAIQASVIIVSAIVFLISLRFFYVSLKRGAASAMSIDQRTEFGDIRISIETVENLVLKAAGRQRGVKDLRVRIRLTDAGVDVTIRAIVDGETSIPAMTEEIQRSVKTHVEEITGIPVADVSVFVANIIQSSSVKPRVE</sequence>
<feature type="transmembrane region" description="Helical" evidence="2">
    <location>
        <begin position="50"/>
        <end position="70"/>
    </location>
</feature>
<dbReference type="EMBL" id="VNHS01000002">
    <property type="protein sequence ID" value="TYP77866.1"/>
    <property type="molecule type" value="Genomic_DNA"/>
</dbReference>
<dbReference type="Proteomes" id="UP000323257">
    <property type="component" value="Unassembled WGS sequence"/>
</dbReference>
<accession>A0A5S5CI09</accession>
<evidence type="ECO:0000256" key="1">
    <source>
        <dbReference type="ARBA" id="ARBA00005721"/>
    </source>
</evidence>
<dbReference type="AlphaFoldDB" id="A0A5S5CI09"/>
<gene>
    <name evidence="3" type="ORF">BCM02_102432</name>
</gene>
<dbReference type="InterPro" id="IPR005531">
    <property type="entry name" value="Asp23"/>
</dbReference>
<dbReference type="NCBIfam" id="NF033218">
    <property type="entry name" value="anchor_AmaP"/>
    <property type="match status" value="1"/>
</dbReference>
<evidence type="ECO:0000313" key="3">
    <source>
        <dbReference type="EMBL" id="TYP77866.1"/>
    </source>
</evidence>
<comment type="similarity">
    <text evidence="1">Belongs to the asp23 family.</text>
</comment>
<proteinExistence type="inferred from homology"/>
<comment type="caution">
    <text evidence="3">The sequence shown here is derived from an EMBL/GenBank/DDBJ whole genome shotgun (WGS) entry which is preliminary data.</text>
</comment>
<evidence type="ECO:0000256" key="2">
    <source>
        <dbReference type="SAM" id="Phobius"/>
    </source>
</evidence>
<keyword evidence="2" id="KW-0472">Membrane</keyword>
<reference evidence="3 4" key="1">
    <citation type="submission" date="2019-07" db="EMBL/GenBank/DDBJ databases">
        <title>Genomic Encyclopedia of Type Strains, Phase III (KMG-III): the genomes of soil and plant-associated and newly described type strains.</title>
        <authorList>
            <person name="Whitman W."/>
        </authorList>
    </citation>
    <scope>NUCLEOTIDE SEQUENCE [LARGE SCALE GENOMIC DNA]</scope>
    <source>
        <strain evidence="3 4">BL24</strain>
    </source>
</reference>
<keyword evidence="2" id="KW-1133">Transmembrane helix</keyword>
<dbReference type="OrthoDB" id="1716040at2"/>
<protein>
    <submittedName>
        <fullName evidence="3">Putative alkaline shock family protein YloU</fullName>
    </submittedName>
</protein>
<keyword evidence="4" id="KW-1185">Reference proteome</keyword>
<dbReference type="Pfam" id="PF03780">
    <property type="entry name" value="Asp23"/>
    <property type="match status" value="1"/>
</dbReference>
<keyword evidence="2" id="KW-0812">Transmembrane</keyword>